<dbReference type="PROSITE" id="PS50122">
    <property type="entry name" value="CHEB"/>
    <property type="match status" value="1"/>
</dbReference>
<evidence type="ECO:0000256" key="2">
    <source>
        <dbReference type="ARBA" id="ARBA00022500"/>
    </source>
</evidence>
<feature type="domain" description="Response regulatory" evidence="10">
    <location>
        <begin position="5"/>
        <end position="122"/>
    </location>
</feature>
<comment type="catalytic activity">
    <reaction evidence="5 6">
        <text>[protein]-L-glutamate 5-O-methyl ester + H2O = L-glutamyl-[protein] + methanol + H(+)</text>
        <dbReference type="Rhea" id="RHEA:23236"/>
        <dbReference type="Rhea" id="RHEA-COMP:10208"/>
        <dbReference type="Rhea" id="RHEA-COMP:10311"/>
        <dbReference type="ChEBI" id="CHEBI:15377"/>
        <dbReference type="ChEBI" id="CHEBI:15378"/>
        <dbReference type="ChEBI" id="CHEBI:17790"/>
        <dbReference type="ChEBI" id="CHEBI:29973"/>
        <dbReference type="ChEBI" id="CHEBI:82795"/>
        <dbReference type="EC" id="3.1.1.61"/>
    </reaction>
</comment>
<name>A0A1B7LCB2_9FIRM</name>
<feature type="modified residue" description="4-aspartylphosphate" evidence="6 8">
    <location>
        <position position="56"/>
    </location>
</feature>
<dbReference type="NCBIfam" id="NF001965">
    <property type="entry name" value="PRK00742.1"/>
    <property type="match status" value="1"/>
</dbReference>
<sequence length="450" mass="46173">MGRIRVLVVDDSALMRRLISRLLEEGGLFKVIGTAVDGEEAVRKICELKPDVVSLDLEMPALDGLGVLRRVMRECPVPVVMLSSLTTEGARATMQALALGAVDFVPKPSAAGHLDEMTAELRVKLRTAAGVNVHRVLRGRWPKPAGSGMKGGRPGGVSNPRRSTAADAETDGGRPGGAFAPRRPAGPPAETDVGTPGGVSGPRRSAGAPVQTDGGRPAAASAPHRPGGASIEADGEWPAAEEAKRDTRPPLHVVSSRRARVDLVVIGCSTGGPAALQALIPALPAGFPAPVVVVQHIPAGFSGPLAEHLDRRSGLAVRHAAHGDLLVPGLVLVAPAGFELTFTGRPGAATVHLSPGDGPVPKGGFRPAVDAVMLAAVETFGARVMGVLLTGMGKDGAKGMAAIHAQGGPTIAEDESTCVVFGMPRAAMELGAVRVVVPLDRVAEEMVRLV</sequence>
<dbReference type="OrthoDB" id="9793421at2"/>
<dbReference type="Proteomes" id="UP000078532">
    <property type="component" value="Unassembled WGS sequence"/>
</dbReference>
<dbReference type="GO" id="GO:0005737">
    <property type="term" value="C:cytoplasm"/>
    <property type="evidence" value="ECO:0007669"/>
    <property type="project" value="UniProtKB-SubCell"/>
</dbReference>
<feature type="region of interest" description="Disordered" evidence="9">
    <location>
        <begin position="139"/>
        <end position="232"/>
    </location>
</feature>
<evidence type="ECO:0000259" key="10">
    <source>
        <dbReference type="PROSITE" id="PS50110"/>
    </source>
</evidence>
<dbReference type="SUPFAM" id="SSF52172">
    <property type="entry name" value="CheY-like"/>
    <property type="match status" value="1"/>
</dbReference>
<evidence type="ECO:0000256" key="3">
    <source>
        <dbReference type="ARBA" id="ARBA00022801"/>
    </source>
</evidence>
<reference evidence="12 13" key="1">
    <citation type="submission" date="2016-04" db="EMBL/GenBank/DDBJ databases">
        <authorList>
            <person name="Evans L.H."/>
            <person name="Alamgir A."/>
            <person name="Owens N."/>
            <person name="Weber N.D."/>
            <person name="Virtaneva K."/>
            <person name="Barbian K."/>
            <person name="Babar A."/>
            <person name="Rosenke K."/>
        </authorList>
    </citation>
    <scope>NUCLEOTIDE SEQUENCE [LARGE SCALE GENOMIC DNA]</scope>
    <source>
        <strain evidence="12 13">LMa1</strain>
    </source>
</reference>
<keyword evidence="3 6" id="KW-0378">Hydrolase</keyword>
<dbReference type="InterPro" id="IPR011006">
    <property type="entry name" value="CheY-like_superfamily"/>
</dbReference>
<dbReference type="InterPro" id="IPR001789">
    <property type="entry name" value="Sig_transdc_resp-reg_receiver"/>
</dbReference>
<evidence type="ECO:0000313" key="12">
    <source>
        <dbReference type="EMBL" id="OAT80369.1"/>
    </source>
</evidence>
<dbReference type="GO" id="GO:0000156">
    <property type="term" value="F:phosphorelay response regulator activity"/>
    <property type="evidence" value="ECO:0007669"/>
    <property type="project" value="InterPro"/>
</dbReference>
<evidence type="ECO:0000256" key="9">
    <source>
        <dbReference type="SAM" id="MobiDB-lite"/>
    </source>
</evidence>
<dbReference type="Gene3D" id="3.40.50.180">
    <property type="entry name" value="Methylesterase CheB, C-terminal domain"/>
    <property type="match status" value="1"/>
</dbReference>
<dbReference type="EMBL" id="LYVF01000178">
    <property type="protein sequence ID" value="OAT80369.1"/>
    <property type="molecule type" value="Genomic_DNA"/>
</dbReference>
<dbReference type="RefSeq" id="WP_066669793.1">
    <property type="nucleotide sequence ID" value="NZ_LYVF01000178.1"/>
</dbReference>
<evidence type="ECO:0000259" key="11">
    <source>
        <dbReference type="PROSITE" id="PS50122"/>
    </source>
</evidence>
<proteinExistence type="inferred from homology"/>
<keyword evidence="2 6" id="KW-0145">Chemotaxis</keyword>
<feature type="domain" description="CheB-type methylesterase" evidence="11">
    <location>
        <begin position="263"/>
        <end position="450"/>
    </location>
</feature>
<evidence type="ECO:0000313" key="13">
    <source>
        <dbReference type="Proteomes" id="UP000078532"/>
    </source>
</evidence>
<comment type="function">
    <text evidence="6">Involved in chemotaxis. Part of a chemotaxis signal transduction system that modulates chemotaxis in response to various stimuli. Catalyzes the demethylation of specific methylglutamate residues introduced into the chemoreceptors (methyl-accepting chemotaxis proteins or MCP) by CheR. Also mediates the irreversible deamidation of specific glutamine residues to glutamic acid.</text>
</comment>
<comment type="similarity">
    <text evidence="6">Belongs to the CheB family.</text>
</comment>
<dbReference type="GO" id="GO:0050568">
    <property type="term" value="F:protein-glutamine glutaminase activity"/>
    <property type="evidence" value="ECO:0007669"/>
    <property type="project" value="UniProtKB-UniRule"/>
</dbReference>
<dbReference type="SMART" id="SM00448">
    <property type="entry name" value="REC"/>
    <property type="match status" value="1"/>
</dbReference>
<dbReference type="EC" id="3.1.1.61" evidence="6"/>
<keyword evidence="13" id="KW-1185">Reference proteome</keyword>
<evidence type="ECO:0000256" key="6">
    <source>
        <dbReference type="HAMAP-Rule" id="MF_00099"/>
    </source>
</evidence>
<dbReference type="PANTHER" id="PTHR42872:SF6">
    <property type="entry name" value="PROTEIN-GLUTAMATE METHYLESTERASE_PROTEIN-GLUTAMINE GLUTAMINASE"/>
    <property type="match status" value="1"/>
</dbReference>
<dbReference type="STRING" id="1838280.A6M21_13455"/>
<dbReference type="PANTHER" id="PTHR42872">
    <property type="entry name" value="PROTEIN-GLUTAMATE METHYLESTERASE/PROTEIN-GLUTAMINE GLUTAMINASE"/>
    <property type="match status" value="1"/>
</dbReference>
<comment type="domain">
    <text evidence="6">Contains a C-terminal catalytic domain, and an N-terminal region which modulates catalytic activity.</text>
</comment>
<gene>
    <name evidence="6" type="primary">cheB</name>
    <name evidence="12" type="ORF">A6M21_13455</name>
</gene>
<dbReference type="Gene3D" id="3.40.50.2300">
    <property type="match status" value="1"/>
</dbReference>
<comment type="function">
    <text evidence="4">May play the central regulatory role in sporulation. It may be an element of the effector pathway responsible for the activation of sporulation genes in response to nutritional stress. Spo0A may act in concert with spo0H (a sigma factor) to control the expression of some genes that are critical to the sporulation process.</text>
</comment>
<organism evidence="12 13">
    <name type="scientific">Desulfotomaculum copahuensis</name>
    <dbReference type="NCBI Taxonomy" id="1838280"/>
    <lineage>
        <taxon>Bacteria</taxon>
        <taxon>Bacillati</taxon>
        <taxon>Bacillota</taxon>
        <taxon>Clostridia</taxon>
        <taxon>Eubacteriales</taxon>
        <taxon>Desulfotomaculaceae</taxon>
        <taxon>Desulfotomaculum</taxon>
    </lineage>
</organism>
<protein>
    <recommendedName>
        <fullName evidence="6">Protein-glutamate methylesterase/protein-glutamine glutaminase</fullName>
        <ecNumber evidence="6">3.1.1.61</ecNumber>
        <ecNumber evidence="6">3.5.1.44</ecNumber>
    </recommendedName>
</protein>
<dbReference type="HAMAP" id="MF_00099">
    <property type="entry name" value="CheB_chemtxs"/>
    <property type="match status" value="1"/>
</dbReference>
<evidence type="ECO:0000256" key="7">
    <source>
        <dbReference type="PROSITE-ProRule" id="PRU00050"/>
    </source>
</evidence>
<comment type="subcellular location">
    <subcellularLocation>
        <location evidence="6">Cytoplasm</location>
    </subcellularLocation>
</comment>
<dbReference type="Pfam" id="PF00072">
    <property type="entry name" value="Response_reg"/>
    <property type="match status" value="1"/>
</dbReference>
<dbReference type="AlphaFoldDB" id="A0A1B7LCB2"/>
<comment type="caution">
    <text evidence="12">The sequence shown here is derived from an EMBL/GenBank/DDBJ whole genome shotgun (WGS) entry which is preliminary data.</text>
</comment>
<comment type="catalytic activity">
    <reaction evidence="6">
        <text>L-glutaminyl-[protein] + H2O = L-glutamyl-[protein] + NH4(+)</text>
        <dbReference type="Rhea" id="RHEA:16441"/>
        <dbReference type="Rhea" id="RHEA-COMP:10207"/>
        <dbReference type="Rhea" id="RHEA-COMP:10208"/>
        <dbReference type="ChEBI" id="CHEBI:15377"/>
        <dbReference type="ChEBI" id="CHEBI:28938"/>
        <dbReference type="ChEBI" id="CHEBI:29973"/>
        <dbReference type="ChEBI" id="CHEBI:30011"/>
        <dbReference type="EC" id="3.5.1.44"/>
    </reaction>
</comment>
<evidence type="ECO:0000256" key="4">
    <source>
        <dbReference type="ARBA" id="ARBA00024867"/>
    </source>
</evidence>
<evidence type="ECO:0000256" key="5">
    <source>
        <dbReference type="ARBA" id="ARBA00048267"/>
    </source>
</evidence>
<dbReference type="SUPFAM" id="SSF52738">
    <property type="entry name" value="Methylesterase CheB, C-terminal domain"/>
    <property type="match status" value="1"/>
</dbReference>
<feature type="active site" evidence="6 7">
    <location>
        <position position="395"/>
    </location>
</feature>
<dbReference type="InterPro" id="IPR008248">
    <property type="entry name" value="CheB-like"/>
</dbReference>
<accession>A0A1B7LCB2</accession>
<evidence type="ECO:0000256" key="1">
    <source>
        <dbReference type="ARBA" id="ARBA00022490"/>
    </source>
</evidence>
<dbReference type="EC" id="3.5.1.44" evidence="6"/>
<dbReference type="InterPro" id="IPR035909">
    <property type="entry name" value="CheB_C"/>
</dbReference>
<dbReference type="GO" id="GO:0008984">
    <property type="term" value="F:protein-glutamate methylesterase activity"/>
    <property type="evidence" value="ECO:0007669"/>
    <property type="project" value="UniProtKB-UniRule"/>
</dbReference>
<keyword evidence="1 6" id="KW-0963">Cytoplasm</keyword>
<feature type="active site" evidence="6 7">
    <location>
        <position position="296"/>
    </location>
</feature>
<keyword evidence="6 8" id="KW-0597">Phosphoprotein</keyword>
<dbReference type="InterPro" id="IPR000673">
    <property type="entry name" value="Sig_transdc_resp-reg_Me-estase"/>
</dbReference>
<dbReference type="Pfam" id="PF01339">
    <property type="entry name" value="CheB_methylest"/>
    <property type="match status" value="1"/>
</dbReference>
<evidence type="ECO:0000256" key="8">
    <source>
        <dbReference type="PROSITE-ProRule" id="PRU00169"/>
    </source>
</evidence>
<dbReference type="GO" id="GO:0006935">
    <property type="term" value="P:chemotaxis"/>
    <property type="evidence" value="ECO:0007669"/>
    <property type="project" value="UniProtKB-UniRule"/>
</dbReference>
<dbReference type="CDD" id="cd16432">
    <property type="entry name" value="CheB_Rec"/>
    <property type="match status" value="1"/>
</dbReference>
<comment type="PTM">
    <text evidence="6">Phosphorylated by CheA. Phosphorylation of the N-terminal regulatory domain activates the methylesterase activity.</text>
</comment>
<dbReference type="PROSITE" id="PS50110">
    <property type="entry name" value="RESPONSE_REGULATORY"/>
    <property type="match status" value="1"/>
</dbReference>
<dbReference type="CDD" id="cd17541">
    <property type="entry name" value="REC_CheB-like"/>
    <property type="match status" value="1"/>
</dbReference>
<feature type="active site" evidence="6 7">
    <location>
        <position position="269"/>
    </location>
</feature>